<evidence type="ECO:0000256" key="9">
    <source>
        <dbReference type="ARBA" id="ARBA00023146"/>
    </source>
</evidence>
<reference evidence="17" key="1">
    <citation type="journal article" date="2020" name="ISME J.">
        <title>Gammaproteobacteria mediating utilization of methyl-, sulfur- and petroleum organic compounds in deep ocean hydrothermal plumes.</title>
        <authorList>
            <person name="Zhou Z."/>
            <person name="Liu Y."/>
            <person name="Pan J."/>
            <person name="Cron B.R."/>
            <person name="Toner B.M."/>
            <person name="Anantharaman K."/>
            <person name="Breier J.A."/>
            <person name="Dick G.J."/>
            <person name="Li M."/>
        </authorList>
    </citation>
    <scope>NUCLEOTIDE SEQUENCE</scope>
    <source>
        <strain evidence="17">SZUA-1501</strain>
    </source>
</reference>
<evidence type="ECO:0000256" key="4">
    <source>
        <dbReference type="ARBA" id="ARBA00022490"/>
    </source>
</evidence>
<dbReference type="Proteomes" id="UP000606463">
    <property type="component" value="Unassembled WGS sequence"/>
</dbReference>
<dbReference type="PROSITE" id="PS50862">
    <property type="entry name" value="AA_TRNA_LIGASE_II"/>
    <property type="match status" value="1"/>
</dbReference>
<evidence type="ECO:0000256" key="11">
    <source>
        <dbReference type="ARBA" id="ARBA00048823"/>
    </source>
</evidence>
<comment type="catalytic activity">
    <reaction evidence="10 12">
        <text>tRNA(Sec) + L-serine + ATP = L-seryl-tRNA(Sec) + AMP + diphosphate + H(+)</text>
        <dbReference type="Rhea" id="RHEA:42580"/>
        <dbReference type="Rhea" id="RHEA-COMP:9742"/>
        <dbReference type="Rhea" id="RHEA-COMP:10128"/>
        <dbReference type="ChEBI" id="CHEBI:15378"/>
        <dbReference type="ChEBI" id="CHEBI:30616"/>
        <dbReference type="ChEBI" id="CHEBI:33019"/>
        <dbReference type="ChEBI" id="CHEBI:33384"/>
        <dbReference type="ChEBI" id="CHEBI:78442"/>
        <dbReference type="ChEBI" id="CHEBI:78533"/>
        <dbReference type="ChEBI" id="CHEBI:456215"/>
        <dbReference type="EC" id="6.1.1.11"/>
    </reaction>
</comment>
<keyword evidence="7 12" id="KW-0067">ATP-binding</keyword>
<comment type="caution">
    <text evidence="12">Lacks conserved residue(s) required for the propagation of feature annotation.</text>
</comment>
<dbReference type="InterPro" id="IPR045864">
    <property type="entry name" value="aa-tRNA-synth_II/BPL/LPL"/>
</dbReference>
<proteinExistence type="inferred from homology"/>
<feature type="domain" description="Aminoacyl-transfer RNA synthetases class-II family profile" evidence="16">
    <location>
        <begin position="173"/>
        <end position="409"/>
    </location>
</feature>
<evidence type="ECO:0000256" key="2">
    <source>
        <dbReference type="ARBA" id="ARBA00005045"/>
    </source>
</evidence>
<dbReference type="PANTHER" id="PTHR43697">
    <property type="entry name" value="SERYL-TRNA SYNTHETASE"/>
    <property type="match status" value="1"/>
</dbReference>
<dbReference type="InterPro" id="IPR010978">
    <property type="entry name" value="tRNA-bd_arm"/>
</dbReference>
<dbReference type="InterPro" id="IPR002314">
    <property type="entry name" value="aa-tRNA-synt_IIb"/>
</dbReference>
<gene>
    <name evidence="12" type="primary">serS</name>
    <name evidence="17" type="ORF">EYH37_05530</name>
</gene>
<evidence type="ECO:0000256" key="5">
    <source>
        <dbReference type="ARBA" id="ARBA00022598"/>
    </source>
</evidence>
<keyword evidence="9 12" id="KW-0030">Aminoacyl-tRNA synthetase</keyword>
<dbReference type="InterPro" id="IPR015866">
    <property type="entry name" value="Ser-tRNA-synth_1_N"/>
</dbReference>
<keyword evidence="8 12" id="KW-0648">Protein biosynthesis</keyword>
<comment type="catalytic activity">
    <reaction evidence="11 12">
        <text>tRNA(Ser) + L-serine + ATP = L-seryl-tRNA(Ser) + AMP + diphosphate + H(+)</text>
        <dbReference type="Rhea" id="RHEA:12292"/>
        <dbReference type="Rhea" id="RHEA-COMP:9669"/>
        <dbReference type="Rhea" id="RHEA-COMP:9703"/>
        <dbReference type="ChEBI" id="CHEBI:15378"/>
        <dbReference type="ChEBI" id="CHEBI:30616"/>
        <dbReference type="ChEBI" id="CHEBI:33019"/>
        <dbReference type="ChEBI" id="CHEBI:33384"/>
        <dbReference type="ChEBI" id="CHEBI:78442"/>
        <dbReference type="ChEBI" id="CHEBI:78533"/>
        <dbReference type="ChEBI" id="CHEBI:456215"/>
        <dbReference type="EC" id="6.1.1.11"/>
    </reaction>
</comment>
<dbReference type="InterPro" id="IPR033729">
    <property type="entry name" value="SerRS_core"/>
</dbReference>
<dbReference type="PANTHER" id="PTHR43697:SF1">
    <property type="entry name" value="SERINE--TRNA LIGASE"/>
    <property type="match status" value="1"/>
</dbReference>
<dbReference type="InterPro" id="IPR006195">
    <property type="entry name" value="aa-tRNA-synth_II"/>
</dbReference>
<dbReference type="GO" id="GO:0004828">
    <property type="term" value="F:serine-tRNA ligase activity"/>
    <property type="evidence" value="ECO:0007669"/>
    <property type="project" value="UniProtKB-UniRule"/>
</dbReference>
<evidence type="ECO:0000256" key="12">
    <source>
        <dbReference type="HAMAP-Rule" id="MF_00176"/>
    </source>
</evidence>
<dbReference type="GO" id="GO:0005524">
    <property type="term" value="F:ATP binding"/>
    <property type="evidence" value="ECO:0007669"/>
    <property type="project" value="UniProtKB-UniRule"/>
</dbReference>
<evidence type="ECO:0000256" key="10">
    <source>
        <dbReference type="ARBA" id="ARBA00047929"/>
    </source>
</evidence>
<name>A0A9D1CFP9_AQUAO</name>
<sequence>MLDLRLIRKNYGEVRQRIATRGEEYVKLVDEVYRLDKEKREIQKEVESLRALLNKKSREYGKLKREGKEDENLKRELSQIKENLSRLEEKLKLLEEELYQTLLRIPNLPHPTVPVGRDENDNVEVRKWGEPPKFNFNPKPHWELGEYLGILDFEKGTKLSGSRFVVKRGLGARLVRALINFMLDLHTKNGYLEMYVPHLVKPEILIGTGQLPKFEEDLFKCERDGLYLIPTAEVPLTNLHRDEILKEEELPIYYTAYTPCYRREAGSYGRDIKGLIRLHQFDKVELVKITTPERSYEELEKLVRDAEKVLQELELPYRVVELCTGDLGFSASKTYDIEVWMPSYNRYREISSCSNCEDFQARRMKLRYKMKNGKNLYCHTLNGSGLAIGRTLAAILENYQQEDGSVSVPKALRPYLGGLEVIEPHG</sequence>
<dbReference type="CDD" id="cd00770">
    <property type="entry name" value="SerRS_core"/>
    <property type="match status" value="1"/>
</dbReference>
<keyword evidence="6 12" id="KW-0547">Nucleotide-binding</keyword>
<evidence type="ECO:0000256" key="13">
    <source>
        <dbReference type="PIRSR" id="PIRSR001529-1"/>
    </source>
</evidence>
<comment type="subunit">
    <text evidence="12">Homodimer. The tRNA molecule binds across the dimer.</text>
</comment>
<dbReference type="GO" id="GO:0005737">
    <property type="term" value="C:cytoplasm"/>
    <property type="evidence" value="ECO:0007669"/>
    <property type="project" value="UniProtKB-SubCell"/>
</dbReference>
<dbReference type="HAMAP" id="MF_00176">
    <property type="entry name" value="Ser_tRNA_synth_type1"/>
    <property type="match status" value="1"/>
</dbReference>
<feature type="binding site" evidence="13">
    <location>
        <position position="262"/>
    </location>
    <ligand>
        <name>L-serine</name>
        <dbReference type="ChEBI" id="CHEBI:33384"/>
    </ligand>
</feature>
<feature type="binding site" evidence="13">
    <location>
        <position position="382"/>
    </location>
    <ligand>
        <name>L-serine</name>
        <dbReference type="ChEBI" id="CHEBI:33384"/>
    </ligand>
</feature>
<dbReference type="NCBIfam" id="TIGR00414">
    <property type="entry name" value="serS"/>
    <property type="match status" value="1"/>
</dbReference>
<feature type="binding site" evidence="13">
    <location>
        <position position="231"/>
    </location>
    <ligand>
        <name>L-serine</name>
        <dbReference type="ChEBI" id="CHEBI:33384"/>
    </ligand>
</feature>
<feature type="binding site" evidence="12 14">
    <location>
        <begin position="262"/>
        <end position="264"/>
    </location>
    <ligand>
        <name>ATP</name>
        <dbReference type="ChEBI" id="CHEBI:30616"/>
    </ligand>
</feature>
<feature type="binding site" evidence="12">
    <location>
        <position position="384"/>
    </location>
    <ligand>
        <name>L-serine</name>
        <dbReference type="ChEBI" id="CHEBI:33384"/>
    </ligand>
</feature>
<dbReference type="InterPro" id="IPR042103">
    <property type="entry name" value="SerRS_1_N_sf"/>
</dbReference>
<comment type="similarity">
    <text evidence="3 12">Belongs to the class-II aminoacyl-tRNA synthetase family. Type-1 seryl-tRNA synthetase subfamily.</text>
</comment>
<keyword evidence="5 12" id="KW-0436">Ligase</keyword>
<keyword evidence="15" id="KW-0175">Coiled coil</keyword>
<accession>A0A9D1CFP9</accession>
<comment type="subcellular location">
    <subcellularLocation>
        <location evidence="1 12">Cytoplasm</location>
    </subcellularLocation>
</comment>
<dbReference type="PIRSF" id="PIRSF001529">
    <property type="entry name" value="Ser-tRNA-synth_IIa"/>
    <property type="match status" value="1"/>
</dbReference>
<evidence type="ECO:0000259" key="16">
    <source>
        <dbReference type="PROSITE" id="PS50862"/>
    </source>
</evidence>
<dbReference type="Pfam" id="PF00587">
    <property type="entry name" value="tRNA-synt_2b"/>
    <property type="match status" value="1"/>
</dbReference>
<comment type="domain">
    <text evidence="12">Consists of two distinct domains, a catalytic core and a N-terminal extension that is involved in tRNA binding.</text>
</comment>
<keyword evidence="4 12" id="KW-0963">Cytoplasm</keyword>
<dbReference type="SUPFAM" id="SSF46589">
    <property type="entry name" value="tRNA-binding arm"/>
    <property type="match status" value="1"/>
</dbReference>
<dbReference type="Gene3D" id="1.10.287.40">
    <property type="entry name" value="Serine-tRNA synthetase, tRNA binding domain"/>
    <property type="match status" value="1"/>
</dbReference>
<dbReference type="PRINTS" id="PR00981">
    <property type="entry name" value="TRNASYNTHSER"/>
</dbReference>
<comment type="caution">
    <text evidence="17">The sequence shown here is derived from an EMBL/GenBank/DDBJ whole genome shotgun (WGS) entry which is preliminary data.</text>
</comment>
<dbReference type="Pfam" id="PF02403">
    <property type="entry name" value="Seryl_tRNA_N"/>
    <property type="match status" value="1"/>
</dbReference>
<evidence type="ECO:0000313" key="17">
    <source>
        <dbReference type="EMBL" id="HIP98799.1"/>
    </source>
</evidence>
<feature type="binding site" evidence="12 13">
    <location>
        <position position="285"/>
    </location>
    <ligand>
        <name>L-serine</name>
        <dbReference type="ChEBI" id="CHEBI:33384"/>
    </ligand>
</feature>
<evidence type="ECO:0000256" key="1">
    <source>
        <dbReference type="ARBA" id="ARBA00004496"/>
    </source>
</evidence>
<evidence type="ECO:0000256" key="3">
    <source>
        <dbReference type="ARBA" id="ARBA00010728"/>
    </source>
</evidence>
<feature type="coiled-coil region" evidence="15">
    <location>
        <begin position="32"/>
        <end position="104"/>
    </location>
</feature>
<evidence type="ECO:0000256" key="14">
    <source>
        <dbReference type="PIRSR" id="PIRSR001529-2"/>
    </source>
</evidence>
<dbReference type="AlphaFoldDB" id="A0A9D1CFP9"/>
<feature type="binding site" evidence="12 14">
    <location>
        <begin position="349"/>
        <end position="352"/>
    </location>
    <ligand>
        <name>ATP</name>
        <dbReference type="ChEBI" id="CHEBI:30616"/>
    </ligand>
</feature>
<dbReference type="InterPro" id="IPR002317">
    <property type="entry name" value="Ser-tRNA-ligase_type_1"/>
</dbReference>
<comment type="function">
    <text evidence="12">Catalyzes the attachment of serine to tRNA(Ser). Is also able to aminoacylate tRNA(Sec) with serine, to form the misacylated tRNA L-seryl-tRNA(Sec), which will be further converted into selenocysteinyl-tRNA(Sec).</text>
</comment>
<dbReference type="GO" id="GO:0006434">
    <property type="term" value="P:seryl-tRNA aminoacylation"/>
    <property type="evidence" value="ECO:0007669"/>
    <property type="project" value="UniProtKB-UniRule"/>
</dbReference>
<evidence type="ECO:0000256" key="15">
    <source>
        <dbReference type="SAM" id="Coils"/>
    </source>
</evidence>
<dbReference type="EC" id="6.1.1.11" evidence="12"/>
<dbReference type="EMBL" id="DQVE01000056">
    <property type="protein sequence ID" value="HIP98799.1"/>
    <property type="molecule type" value="Genomic_DNA"/>
</dbReference>
<evidence type="ECO:0000313" key="18">
    <source>
        <dbReference type="Proteomes" id="UP000606463"/>
    </source>
</evidence>
<dbReference type="SUPFAM" id="SSF55681">
    <property type="entry name" value="Class II aaRS and biotin synthetases"/>
    <property type="match status" value="1"/>
</dbReference>
<organism evidence="17 18">
    <name type="scientific">Aquifex aeolicus</name>
    <dbReference type="NCBI Taxonomy" id="63363"/>
    <lineage>
        <taxon>Bacteria</taxon>
        <taxon>Pseudomonadati</taxon>
        <taxon>Aquificota</taxon>
        <taxon>Aquificia</taxon>
        <taxon>Aquificales</taxon>
        <taxon>Aquificaceae</taxon>
        <taxon>Aquifex</taxon>
    </lineage>
</organism>
<comment type="pathway">
    <text evidence="2 12">Aminoacyl-tRNA biosynthesis; selenocysteinyl-tRNA(Sec) biosynthesis; L-seryl-tRNA(Sec) from L-serine and tRNA(Sec): step 1/1.</text>
</comment>
<dbReference type="Gene3D" id="3.30.930.10">
    <property type="entry name" value="Bira Bifunctional Protein, Domain 2"/>
    <property type="match status" value="1"/>
</dbReference>
<evidence type="ECO:0000256" key="6">
    <source>
        <dbReference type="ARBA" id="ARBA00022741"/>
    </source>
</evidence>
<feature type="binding site" evidence="12">
    <location>
        <begin position="231"/>
        <end position="233"/>
    </location>
    <ligand>
        <name>L-serine</name>
        <dbReference type="ChEBI" id="CHEBI:33384"/>
    </ligand>
</feature>
<evidence type="ECO:0000256" key="8">
    <source>
        <dbReference type="ARBA" id="ARBA00022917"/>
    </source>
</evidence>
<protein>
    <recommendedName>
        <fullName evidence="12">Serine--tRNA ligase</fullName>
        <ecNumber evidence="12">6.1.1.11</ecNumber>
    </recommendedName>
    <alternativeName>
        <fullName evidence="12">Seryl-tRNA synthetase</fullName>
        <shortName evidence="12">SerRS</shortName>
    </alternativeName>
    <alternativeName>
        <fullName evidence="12">Seryl-tRNA(Ser/Sec) synthetase</fullName>
    </alternativeName>
</protein>
<dbReference type="GO" id="GO:0016260">
    <property type="term" value="P:selenocysteine biosynthetic process"/>
    <property type="evidence" value="ECO:0007669"/>
    <property type="project" value="UniProtKB-UniRule"/>
</dbReference>
<evidence type="ECO:0000256" key="7">
    <source>
        <dbReference type="ARBA" id="ARBA00022840"/>
    </source>
</evidence>